<reference evidence="3" key="1">
    <citation type="submission" date="2011-03" db="EMBL/GenBank/DDBJ databases">
        <title>Draft genome sequence of Brevundimonas diminuta.</title>
        <authorList>
            <person name="Brown P.J.B."/>
            <person name="Buechlein A."/>
            <person name="Hemmerich C."/>
            <person name="Brun Y.V."/>
        </authorList>
    </citation>
    <scope>NUCLEOTIDE SEQUENCE [LARGE SCALE GENOMIC DNA]</scope>
    <source>
        <strain evidence="3">C19</strain>
    </source>
</reference>
<feature type="domain" description="Transcription regulator PadR N-terminal" evidence="1">
    <location>
        <begin position="8"/>
        <end position="76"/>
    </location>
</feature>
<dbReference type="HOGENOM" id="CLU_1559805_0_0_5"/>
<keyword evidence="3" id="KW-1185">Reference proteome</keyword>
<accession>F4QKW3</accession>
<dbReference type="InterPro" id="IPR036390">
    <property type="entry name" value="WH_DNA-bd_sf"/>
</dbReference>
<dbReference type="Proteomes" id="UP000006512">
    <property type="component" value="Unassembled WGS sequence"/>
</dbReference>
<dbReference type="InterPro" id="IPR005149">
    <property type="entry name" value="Tscrpt_reg_PadR_N"/>
</dbReference>
<dbReference type="PANTHER" id="PTHR43252:SF6">
    <property type="entry name" value="NEGATIVE TRANSCRIPTION REGULATOR PADR"/>
    <property type="match status" value="1"/>
</dbReference>
<evidence type="ECO:0000259" key="1">
    <source>
        <dbReference type="Pfam" id="PF03551"/>
    </source>
</evidence>
<dbReference type="Pfam" id="PF03551">
    <property type="entry name" value="PadR"/>
    <property type="match status" value="1"/>
</dbReference>
<protein>
    <submittedName>
        <fullName evidence="2">Transcriptional regulator PadR-like family protein</fullName>
    </submittedName>
</protein>
<dbReference type="eggNOG" id="COG1695">
    <property type="taxonomic scope" value="Bacteria"/>
</dbReference>
<dbReference type="PANTHER" id="PTHR43252">
    <property type="entry name" value="TRANSCRIPTIONAL REGULATOR YQJI"/>
    <property type="match status" value="1"/>
</dbReference>
<proteinExistence type="predicted"/>
<dbReference type="Gene3D" id="1.10.10.10">
    <property type="entry name" value="Winged helix-like DNA-binding domain superfamily/Winged helix DNA-binding domain"/>
    <property type="match status" value="1"/>
</dbReference>
<dbReference type="SUPFAM" id="SSF46785">
    <property type="entry name" value="Winged helix' DNA-binding domain"/>
    <property type="match status" value="1"/>
</dbReference>
<dbReference type="InterPro" id="IPR036388">
    <property type="entry name" value="WH-like_DNA-bd_sf"/>
</dbReference>
<dbReference type="EMBL" id="GL883077">
    <property type="protein sequence ID" value="EGF92186.1"/>
    <property type="molecule type" value="Genomic_DNA"/>
</dbReference>
<organism evidence="2 3">
    <name type="scientific">Asticcacaulis biprosthecium C19</name>
    <dbReference type="NCBI Taxonomy" id="715226"/>
    <lineage>
        <taxon>Bacteria</taxon>
        <taxon>Pseudomonadati</taxon>
        <taxon>Pseudomonadota</taxon>
        <taxon>Alphaproteobacteria</taxon>
        <taxon>Caulobacterales</taxon>
        <taxon>Caulobacteraceae</taxon>
        <taxon>Asticcacaulis</taxon>
    </lineage>
</organism>
<evidence type="ECO:0000313" key="2">
    <source>
        <dbReference type="EMBL" id="EGF92186.1"/>
    </source>
</evidence>
<dbReference type="RefSeq" id="WP_006271360.1">
    <property type="nucleotide sequence ID" value="NZ_GL883077.1"/>
</dbReference>
<gene>
    <name evidence="2" type="ORF">ABI_06190</name>
</gene>
<evidence type="ECO:0000313" key="3">
    <source>
        <dbReference type="Proteomes" id="UP000006512"/>
    </source>
</evidence>
<dbReference type="AlphaFoldDB" id="F4QKW3"/>
<dbReference type="STRING" id="715226.ABI_06190"/>
<dbReference type="OrthoDB" id="9814826at2"/>
<name>F4QKW3_9CAUL</name>
<sequence>MTPLAYALLGLIRDEPRSGYGLRKVFETTPMGNYSSSPGSIYPALKNLEKAGLVESRATGKKSVLAITTTGETAFATWLAQPVTSEEDPNIALLRFAFLQNNRPQSLDFLMSYARCAHAKVIALRNFLDSEPGQALPLQARLAVYHGLKTTEAAAEWAADAYRQLNEDITP</sequence>